<dbReference type="EMBL" id="OZ021737">
    <property type="protein sequence ID" value="CAK9318060.1"/>
    <property type="molecule type" value="Genomic_DNA"/>
</dbReference>
<feature type="compositionally biased region" description="Basic and acidic residues" evidence="1">
    <location>
        <begin position="727"/>
        <end position="736"/>
    </location>
</feature>
<evidence type="ECO:0000313" key="2">
    <source>
        <dbReference type="EMBL" id="CAK9318060.1"/>
    </source>
</evidence>
<gene>
    <name evidence="2" type="ORF">CITCOLO1_LOCUS10014</name>
</gene>
<reference evidence="2 3" key="1">
    <citation type="submission" date="2024-03" db="EMBL/GenBank/DDBJ databases">
        <authorList>
            <person name="Gkanogiannis A."/>
            <person name="Becerra Lopez-Lavalle L."/>
        </authorList>
    </citation>
    <scope>NUCLEOTIDE SEQUENCE [LARGE SCALE GENOMIC DNA]</scope>
</reference>
<feature type="compositionally biased region" description="Basic residues" evidence="1">
    <location>
        <begin position="710"/>
        <end position="726"/>
    </location>
</feature>
<feature type="region of interest" description="Disordered" evidence="1">
    <location>
        <begin position="1"/>
        <end position="57"/>
    </location>
</feature>
<protein>
    <submittedName>
        <fullName evidence="2">Uncharacterized protein</fullName>
    </submittedName>
</protein>
<name>A0ABP0YC45_9ROSI</name>
<accession>A0ABP0YC45</accession>
<evidence type="ECO:0000313" key="3">
    <source>
        <dbReference type="Proteomes" id="UP001642487"/>
    </source>
</evidence>
<dbReference type="Proteomes" id="UP001642487">
    <property type="component" value="Chromosome 3"/>
</dbReference>
<evidence type="ECO:0000256" key="1">
    <source>
        <dbReference type="SAM" id="MobiDB-lite"/>
    </source>
</evidence>
<organism evidence="2 3">
    <name type="scientific">Citrullus colocynthis</name>
    <name type="common">colocynth</name>
    <dbReference type="NCBI Taxonomy" id="252529"/>
    <lineage>
        <taxon>Eukaryota</taxon>
        <taxon>Viridiplantae</taxon>
        <taxon>Streptophyta</taxon>
        <taxon>Embryophyta</taxon>
        <taxon>Tracheophyta</taxon>
        <taxon>Spermatophyta</taxon>
        <taxon>Magnoliopsida</taxon>
        <taxon>eudicotyledons</taxon>
        <taxon>Gunneridae</taxon>
        <taxon>Pentapetalae</taxon>
        <taxon>rosids</taxon>
        <taxon>fabids</taxon>
        <taxon>Cucurbitales</taxon>
        <taxon>Cucurbitaceae</taxon>
        <taxon>Benincaseae</taxon>
        <taxon>Citrullus</taxon>
    </lineage>
</organism>
<proteinExistence type="predicted"/>
<feature type="compositionally biased region" description="Polar residues" evidence="1">
    <location>
        <begin position="31"/>
        <end position="53"/>
    </location>
</feature>
<sequence length="736" mass="81000">MATNKQKEEARSRKPRQRRNLQMEELPTFTKWLTSFGHSPSTNDSNPKSNLLTPNRPLLDVPDSSHDAGPVVADVPPKDDRVQAVDDSISARAGCCCWQTSKSTRRECALKFHLSLRKRKVVTNEAGVVTAVSNLQEEERMVAVGDVLDKEGCGCRCWPTFQICGRTKGTVVSTSDLPKKEGVVTDGLNLRKEEVATNGPDLVKKEEKVVTKASSKAGVVTAASNLQEKETVVAVGDVLDKNGCGCRCCPTFQICRRRKGIVVGTSDLQKEEGAVTDSLNLGKEEVATDGPNLVKEEEVVVVVNPNMCKEEGSGCCCGRWGWGCLPAFQICRRRKVVVVKEEVIVDVPKVEELANDNVNMKESNSVGSLQGRRSVDDNPQTFEKEAVASDNSLNVSVPNLQKEGSGCCSCFKCLPTFHICGRRRNVVSDVPNPSREEKVVIGGVSDLLEEKVVATDKESHSKPAQGGICWPFHICARGWLPRFFLCGEKTVVGASNHREEGEKTPPDVPKEEVVAVIPDPQKKNIAEADDIPDHDKEKQVVVDDILVLSTEEKMFVGKKKNVSSDSIQKVWKEEEIVDSGASDLGEKEEGGCCRCFKFGGKEGDRRQHRRSSRSREGGWGFQIWGRGWLPTLGICGGRKMVSASTQKLHEEGLVDSGVSEVHNEVVDAAGVTGVVAATDQSKSTRGCGCWQSKPRWRRAVAVDKDGGSGRRSKSKRRRGWLRRWGRKQREEKERKR</sequence>
<feature type="compositionally biased region" description="Basic and acidic residues" evidence="1">
    <location>
        <begin position="1"/>
        <end position="12"/>
    </location>
</feature>
<keyword evidence="3" id="KW-1185">Reference proteome</keyword>
<feature type="region of interest" description="Disordered" evidence="1">
    <location>
        <begin position="700"/>
        <end position="736"/>
    </location>
</feature>